<dbReference type="PANTHER" id="PTHR43706:SF47">
    <property type="entry name" value="EXTERNAL NADH-UBIQUINONE OXIDOREDUCTASE 1, MITOCHONDRIAL-RELATED"/>
    <property type="match status" value="1"/>
</dbReference>
<evidence type="ECO:0000256" key="5">
    <source>
        <dbReference type="ARBA" id="ARBA00023002"/>
    </source>
</evidence>
<keyword evidence="9" id="KW-1133">Transmembrane helix</keyword>
<keyword evidence="3" id="KW-0285">Flavoprotein</keyword>
<keyword evidence="6" id="KW-0520">NAD</keyword>
<dbReference type="InterPro" id="IPR023753">
    <property type="entry name" value="FAD/NAD-binding_dom"/>
</dbReference>
<name>A0ABX2TC94_9PROT</name>
<dbReference type="RefSeq" id="WP_180283451.1">
    <property type="nucleotide sequence ID" value="NZ_JABFDB010000013.1"/>
</dbReference>
<dbReference type="PRINTS" id="PR00411">
    <property type="entry name" value="PNDRDTASEI"/>
</dbReference>
<sequence>MPESPPHVVIVGAGFGGLACAGGLGHTPVRVTVIDRQNHHLFVPLLYQVATAALSPADIAQPIRRMLGRYPNIEVRMADVVGVDTAARRVGLADGGAVPFDRLVLATGSSYGYFGHDEWAEHAPGVKTVEDARFIRARLLTAFEQAEACDDPERQKALMTTVVVGGGPTGVEMAGAVAELTRHALARDFRRIDPRAATVLLVEAGPRLLTTFPEELSDYAYAKLRDLGVEVRLNQAVEDVREDGVRIAGRFIPAGTMVWGAGVKASPAGRWIGVETDRVGRIPVNPDLSVKGMEGVVYALGDTALTMGGDGRPLPGLAQVAKQQGQHLGRALRANLSEGAPMPPFHFKDRGNTAIIGRSAAVFDFGRYRLRGWFAWILWAIVHVYLLAGFEKRLLVAMQWLWRYATYQRGARLITNPTHGHVERAASPLGEAPQGAQGSEPRRRAAG</sequence>
<protein>
    <recommendedName>
        <fullName evidence="2">NADH:ubiquinone reductase (non-electrogenic)</fullName>
        <ecNumber evidence="2">1.6.5.9</ecNumber>
    </recommendedName>
</protein>
<dbReference type="EMBL" id="JABFDB010000013">
    <property type="protein sequence ID" value="NYZ21672.1"/>
    <property type="molecule type" value="Genomic_DNA"/>
</dbReference>
<keyword evidence="12" id="KW-1185">Reference proteome</keyword>
<evidence type="ECO:0000259" key="10">
    <source>
        <dbReference type="Pfam" id="PF07992"/>
    </source>
</evidence>
<dbReference type="InterPro" id="IPR045024">
    <property type="entry name" value="NDH-2"/>
</dbReference>
<keyword evidence="5" id="KW-0560">Oxidoreductase</keyword>
<dbReference type="Pfam" id="PF07992">
    <property type="entry name" value="Pyr_redox_2"/>
    <property type="match status" value="1"/>
</dbReference>
<dbReference type="Proteomes" id="UP000584642">
    <property type="component" value="Unassembled WGS sequence"/>
</dbReference>
<dbReference type="SUPFAM" id="SSF51905">
    <property type="entry name" value="FAD/NAD(P)-binding domain"/>
    <property type="match status" value="1"/>
</dbReference>
<evidence type="ECO:0000313" key="11">
    <source>
        <dbReference type="EMBL" id="NYZ21672.1"/>
    </source>
</evidence>
<comment type="catalytic activity">
    <reaction evidence="7">
        <text>a quinone + NADH + H(+) = a quinol + NAD(+)</text>
        <dbReference type="Rhea" id="RHEA:46160"/>
        <dbReference type="ChEBI" id="CHEBI:15378"/>
        <dbReference type="ChEBI" id="CHEBI:24646"/>
        <dbReference type="ChEBI" id="CHEBI:57540"/>
        <dbReference type="ChEBI" id="CHEBI:57945"/>
        <dbReference type="ChEBI" id="CHEBI:132124"/>
        <dbReference type="EC" id="1.6.5.9"/>
    </reaction>
</comment>
<feature type="region of interest" description="Disordered" evidence="8">
    <location>
        <begin position="423"/>
        <end position="447"/>
    </location>
</feature>
<proteinExistence type="inferred from homology"/>
<keyword evidence="9" id="KW-0812">Transmembrane</keyword>
<feature type="domain" description="FAD/NAD(P)-binding" evidence="10">
    <location>
        <begin position="7"/>
        <end position="325"/>
    </location>
</feature>
<gene>
    <name evidence="11" type="ORF">HND93_18315</name>
</gene>
<dbReference type="InterPro" id="IPR036188">
    <property type="entry name" value="FAD/NAD-bd_sf"/>
</dbReference>
<keyword evidence="4" id="KW-0274">FAD</keyword>
<comment type="similarity">
    <text evidence="1">Belongs to the NADH dehydrogenase family.</text>
</comment>
<evidence type="ECO:0000256" key="9">
    <source>
        <dbReference type="SAM" id="Phobius"/>
    </source>
</evidence>
<keyword evidence="9" id="KW-0472">Membrane</keyword>
<feature type="transmembrane region" description="Helical" evidence="9">
    <location>
        <begin position="373"/>
        <end position="390"/>
    </location>
</feature>
<evidence type="ECO:0000256" key="2">
    <source>
        <dbReference type="ARBA" id="ARBA00012637"/>
    </source>
</evidence>
<evidence type="ECO:0000256" key="1">
    <source>
        <dbReference type="ARBA" id="ARBA00005272"/>
    </source>
</evidence>
<accession>A0ABX2TC94</accession>
<dbReference type="EC" id="1.6.5.9" evidence="2"/>
<dbReference type="Gene3D" id="3.50.50.100">
    <property type="match status" value="1"/>
</dbReference>
<comment type="caution">
    <text evidence="11">The sequence shown here is derived from an EMBL/GenBank/DDBJ whole genome shotgun (WGS) entry which is preliminary data.</text>
</comment>
<evidence type="ECO:0000256" key="7">
    <source>
        <dbReference type="ARBA" id="ARBA00047599"/>
    </source>
</evidence>
<evidence type="ECO:0000313" key="12">
    <source>
        <dbReference type="Proteomes" id="UP000584642"/>
    </source>
</evidence>
<organism evidence="11 12">
    <name type="scientific">Azospirillum oleiclasticum</name>
    <dbReference type="NCBI Taxonomy" id="2735135"/>
    <lineage>
        <taxon>Bacteria</taxon>
        <taxon>Pseudomonadati</taxon>
        <taxon>Pseudomonadota</taxon>
        <taxon>Alphaproteobacteria</taxon>
        <taxon>Rhodospirillales</taxon>
        <taxon>Azospirillaceae</taxon>
        <taxon>Azospirillum</taxon>
    </lineage>
</organism>
<reference evidence="11 12" key="1">
    <citation type="submission" date="2020-05" db="EMBL/GenBank/DDBJ databases">
        <title>Azospirillum oleiclasticum sp. nov, a nitrogen-fixing and heavy crude oil-emulsifying bacterium isolated from the crude oil of Yumen Oilfield.</title>
        <authorList>
            <person name="Wu D."/>
            <person name="Cai M."/>
            <person name="Zhang X."/>
        </authorList>
    </citation>
    <scope>NUCLEOTIDE SEQUENCE [LARGE SCALE GENOMIC DNA]</scope>
    <source>
        <strain evidence="11 12">ROY-1-1-2</strain>
    </source>
</reference>
<evidence type="ECO:0000256" key="3">
    <source>
        <dbReference type="ARBA" id="ARBA00022630"/>
    </source>
</evidence>
<evidence type="ECO:0000256" key="8">
    <source>
        <dbReference type="SAM" id="MobiDB-lite"/>
    </source>
</evidence>
<dbReference type="PRINTS" id="PR00368">
    <property type="entry name" value="FADPNR"/>
</dbReference>
<dbReference type="PANTHER" id="PTHR43706">
    <property type="entry name" value="NADH DEHYDROGENASE"/>
    <property type="match status" value="1"/>
</dbReference>
<evidence type="ECO:0000256" key="6">
    <source>
        <dbReference type="ARBA" id="ARBA00023027"/>
    </source>
</evidence>
<evidence type="ECO:0000256" key="4">
    <source>
        <dbReference type="ARBA" id="ARBA00022827"/>
    </source>
</evidence>